<dbReference type="AlphaFoldDB" id="A0AAD5Y1R4"/>
<evidence type="ECO:0000256" key="1">
    <source>
        <dbReference type="ARBA" id="ARBA00022723"/>
    </source>
</evidence>
<reference evidence="5" key="1">
    <citation type="submission" date="2020-05" db="EMBL/GenBank/DDBJ databases">
        <title>Phylogenomic resolution of chytrid fungi.</title>
        <authorList>
            <person name="Stajich J.E."/>
            <person name="Amses K."/>
            <person name="Simmons R."/>
            <person name="Seto K."/>
            <person name="Myers J."/>
            <person name="Bonds A."/>
            <person name="Quandt C.A."/>
            <person name="Barry K."/>
            <person name="Liu P."/>
            <person name="Grigoriev I."/>
            <person name="Longcore J.E."/>
            <person name="James T.Y."/>
        </authorList>
    </citation>
    <scope>NUCLEOTIDE SEQUENCE</scope>
    <source>
        <strain evidence="5">PLAUS21</strain>
    </source>
</reference>
<feature type="chain" id="PRO_5041934745" description="Tyrosinase copper-binding domain-containing protein" evidence="3">
    <location>
        <begin position="23"/>
        <end position="523"/>
    </location>
</feature>
<name>A0AAD5Y1R4_9FUNG</name>
<dbReference type="PROSITE" id="PS00498">
    <property type="entry name" value="TYROSINASE_2"/>
    <property type="match status" value="1"/>
</dbReference>
<evidence type="ECO:0000256" key="2">
    <source>
        <dbReference type="ARBA" id="ARBA00023008"/>
    </source>
</evidence>
<keyword evidence="3" id="KW-0732">Signal</keyword>
<comment type="caution">
    <text evidence="5">The sequence shown here is derived from an EMBL/GenBank/DDBJ whole genome shotgun (WGS) entry which is preliminary data.</text>
</comment>
<dbReference type="PRINTS" id="PR00092">
    <property type="entry name" value="TYROSINASE"/>
</dbReference>
<evidence type="ECO:0000313" key="5">
    <source>
        <dbReference type="EMBL" id="KAJ3254082.1"/>
    </source>
</evidence>
<evidence type="ECO:0000256" key="3">
    <source>
        <dbReference type="SAM" id="SignalP"/>
    </source>
</evidence>
<dbReference type="PANTHER" id="PTHR11474:SF126">
    <property type="entry name" value="TYROSINASE-LIKE PROTEIN TYR-1-RELATED"/>
    <property type="match status" value="1"/>
</dbReference>
<dbReference type="SUPFAM" id="SSF48056">
    <property type="entry name" value="Di-copper centre-containing domain"/>
    <property type="match status" value="1"/>
</dbReference>
<dbReference type="Gene3D" id="1.10.1280.10">
    <property type="entry name" value="Di-copper center containing domain from catechol oxidase"/>
    <property type="match status" value="1"/>
</dbReference>
<protein>
    <recommendedName>
        <fullName evidence="4">Tyrosinase copper-binding domain-containing protein</fullName>
    </recommendedName>
</protein>
<keyword evidence="1" id="KW-0479">Metal-binding</keyword>
<dbReference type="PROSITE" id="PS51257">
    <property type="entry name" value="PROKAR_LIPOPROTEIN"/>
    <property type="match status" value="1"/>
</dbReference>
<dbReference type="PANTHER" id="PTHR11474">
    <property type="entry name" value="TYROSINASE FAMILY MEMBER"/>
    <property type="match status" value="1"/>
</dbReference>
<dbReference type="Proteomes" id="UP001210925">
    <property type="component" value="Unassembled WGS sequence"/>
</dbReference>
<keyword evidence="6" id="KW-1185">Reference proteome</keyword>
<feature type="domain" description="Tyrosinase copper-binding" evidence="4">
    <location>
        <begin position="234"/>
        <end position="245"/>
    </location>
</feature>
<organism evidence="5 6">
    <name type="scientific">Boothiomyces macroporosus</name>
    <dbReference type="NCBI Taxonomy" id="261099"/>
    <lineage>
        <taxon>Eukaryota</taxon>
        <taxon>Fungi</taxon>
        <taxon>Fungi incertae sedis</taxon>
        <taxon>Chytridiomycota</taxon>
        <taxon>Chytridiomycota incertae sedis</taxon>
        <taxon>Chytridiomycetes</taxon>
        <taxon>Rhizophydiales</taxon>
        <taxon>Terramycetaceae</taxon>
        <taxon>Boothiomyces</taxon>
    </lineage>
</organism>
<proteinExistence type="predicted"/>
<dbReference type="GO" id="GO:0046872">
    <property type="term" value="F:metal ion binding"/>
    <property type="evidence" value="ECO:0007669"/>
    <property type="project" value="UniProtKB-KW"/>
</dbReference>
<keyword evidence="2" id="KW-0186">Copper</keyword>
<feature type="signal peptide" evidence="3">
    <location>
        <begin position="1"/>
        <end position="22"/>
    </location>
</feature>
<sequence>MKDFRMKASIFAYLLVVSSVLSCSPGPVRKEWRELTPSQQKAFISAVTKLNQRKDDTSDDSTDPATWSFAHFAVVHNRYEVANHNQGKTEAPPFFPWHRIFLHYYEKALKSIDPSVILPYWDWSQDSQHPLASTVFAQSAFGGQFQPNTGCIVGGSFAGWQSPVNGGCLKRCTKAGSVLYSSSATVGYMNASPTYSLFNWQIQNIPHAAVHSNIGGICGDNSPADLYNMASAGDPIFYMHHAMVDKIWMLWQDQCPSKFAKAYDGPLNAPMAPFRETVADILNFSAKDGNFCYGYTKSGIDVPKLTQACPSKSTTASASTATSVAQADGSVEDYFVELRALDLIPGSAQILQKEFPGFSNSKINTIDHFMHNSFGKARSTHKRDNNLNVILDTANSTTTPILSAVPTSTVSDTQATPTDYPAAPENVTVPVIPAVLPVYRLHPNYTVAAPPADDKSNLYKLRHPSLISDHYIETMKLPKDQTRYFEFLGKQFTDDANNIPGYIPPAALINFYKYNNQNPSSGY</sequence>
<dbReference type="InterPro" id="IPR050316">
    <property type="entry name" value="Tyrosinase/Hemocyanin"/>
</dbReference>
<dbReference type="EMBL" id="JADGKB010000093">
    <property type="protein sequence ID" value="KAJ3254082.1"/>
    <property type="molecule type" value="Genomic_DNA"/>
</dbReference>
<dbReference type="Pfam" id="PF00264">
    <property type="entry name" value="Tyrosinase"/>
    <property type="match status" value="1"/>
</dbReference>
<evidence type="ECO:0000313" key="6">
    <source>
        <dbReference type="Proteomes" id="UP001210925"/>
    </source>
</evidence>
<dbReference type="InterPro" id="IPR008922">
    <property type="entry name" value="Di-copper_centre_dom_sf"/>
</dbReference>
<dbReference type="InterPro" id="IPR002227">
    <property type="entry name" value="Tyrosinase_Cu-bd"/>
</dbReference>
<accession>A0AAD5Y1R4</accession>
<evidence type="ECO:0000259" key="4">
    <source>
        <dbReference type="PROSITE" id="PS00498"/>
    </source>
</evidence>
<dbReference type="GO" id="GO:0016491">
    <property type="term" value="F:oxidoreductase activity"/>
    <property type="evidence" value="ECO:0007669"/>
    <property type="project" value="InterPro"/>
</dbReference>
<gene>
    <name evidence="5" type="ORF">HK103_007543</name>
</gene>